<keyword evidence="15 21" id="KW-1015">Disulfide bond</keyword>
<evidence type="ECO:0000313" key="29">
    <source>
        <dbReference type="Proteomes" id="UP001152622"/>
    </source>
</evidence>
<evidence type="ECO:0000313" key="28">
    <source>
        <dbReference type="EMBL" id="KAJ8348466.1"/>
    </source>
</evidence>
<dbReference type="Gene3D" id="2.110.10.10">
    <property type="entry name" value="Hemopexin-like domain"/>
    <property type="match status" value="1"/>
</dbReference>
<evidence type="ECO:0000256" key="19">
    <source>
        <dbReference type="PIRSR" id="PIRSR001191-2"/>
    </source>
</evidence>
<dbReference type="PROSITE" id="PS00546">
    <property type="entry name" value="CYSTEINE_SWITCH"/>
    <property type="match status" value="1"/>
</dbReference>
<feature type="binding site" evidence="20">
    <location>
        <position position="340"/>
    </location>
    <ligand>
        <name>Ca(2+)</name>
        <dbReference type="ChEBI" id="CHEBI:29108"/>
        <label>4</label>
    </ligand>
</feature>
<evidence type="ECO:0000256" key="8">
    <source>
        <dbReference type="ARBA" id="ARBA00022737"/>
    </source>
</evidence>
<dbReference type="AlphaFoldDB" id="A0A9Q1IQJ7"/>
<keyword evidence="12" id="KW-0482">Metalloprotease</keyword>
<feature type="binding site" evidence="20">
    <location>
        <position position="157"/>
    </location>
    <ligand>
        <name>Ca(2+)</name>
        <dbReference type="ChEBI" id="CHEBI:29108"/>
        <label>2</label>
    </ligand>
</feature>
<dbReference type="PROSITE" id="PS51642">
    <property type="entry name" value="HEMOPEXIN_2"/>
    <property type="match status" value="4"/>
</dbReference>
<feature type="repeat" description="Hemopexin" evidence="24">
    <location>
        <begin position="336"/>
        <end position="384"/>
    </location>
</feature>
<dbReference type="SUPFAM" id="SSF55486">
    <property type="entry name" value="Metalloproteases ('zincins'), catalytic domain"/>
    <property type="match status" value="1"/>
</dbReference>
<keyword evidence="3" id="KW-0964">Secreted</keyword>
<keyword evidence="7 26" id="KW-0732">Signal</keyword>
<feature type="short sequence motif" description="Cysteine switch" evidence="23">
    <location>
        <begin position="89"/>
        <end position="96"/>
    </location>
</feature>
<dbReference type="InterPro" id="IPR006026">
    <property type="entry name" value="Peptidase_Metallo"/>
</dbReference>
<dbReference type="InterPro" id="IPR002477">
    <property type="entry name" value="Peptidoglycan-bd-like"/>
</dbReference>
<evidence type="ECO:0000256" key="2">
    <source>
        <dbReference type="ARBA" id="ARBA00010370"/>
    </source>
</evidence>
<feature type="binding site" evidence="20">
    <location>
        <position position="292"/>
    </location>
    <ligand>
        <name>Ca(2+)</name>
        <dbReference type="ChEBI" id="CHEBI:29108"/>
        <label>4</label>
    </ligand>
</feature>
<keyword evidence="13" id="KW-0177">Collagen degradation</keyword>
<feature type="binding site" evidence="19">
    <location>
        <position position="179"/>
    </location>
    <ligand>
        <name>Zn(2+)</name>
        <dbReference type="ChEBI" id="CHEBI:29105"/>
        <label>2</label>
        <note>catalytic</note>
    </ligand>
</feature>
<evidence type="ECO:0000256" key="14">
    <source>
        <dbReference type="ARBA" id="ARBA00023145"/>
    </source>
</evidence>
<dbReference type="InterPro" id="IPR021190">
    <property type="entry name" value="Pept_M10A"/>
</dbReference>
<dbReference type="GO" id="GO:0006508">
    <property type="term" value="P:proteolysis"/>
    <property type="evidence" value="ECO:0007669"/>
    <property type="project" value="UniProtKB-KW"/>
</dbReference>
<protein>
    <recommendedName>
        <fullName evidence="17">interstitial collagenase</fullName>
        <ecNumber evidence="17">3.4.24.7</ecNumber>
    </recommendedName>
</protein>
<feature type="chain" id="PRO_5040376020" description="interstitial collagenase" evidence="26">
    <location>
        <begin position="19"/>
        <end position="428"/>
    </location>
</feature>
<evidence type="ECO:0000256" key="3">
    <source>
        <dbReference type="ARBA" id="ARBA00022525"/>
    </source>
</evidence>
<dbReference type="CDD" id="cd00094">
    <property type="entry name" value="HX"/>
    <property type="match status" value="1"/>
</dbReference>
<dbReference type="EMBL" id="JAINUF010000010">
    <property type="protein sequence ID" value="KAJ8348466.1"/>
    <property type="molecule type" value="Genomic_DNA"/>
</dbReference>
<evidence type="ECO:0000256" key="9">
    <source>
        <dbReference type="ARBA" id="ARBA00022801"/>
    </source>
</evidence>
<comment type="similarity">
    <text evidence="2">Belongs to the peptidase M10A family.</text>
</comment>
<keyword evidence="29" id="KW-1185">Reference proteome</keyword>
<evidence type="ECO:0000256" key="11">
    <source>
        <dbReference type="ARBA" id="ARBA00022837"/>
    </source>
</evidence>
<keyword evidence="5" id="KW-0645">Protease</keyword>
<evidence type="ECO:0000256" key="13">
    <source>
        <dbReference type="ARBA" id="ARBA00023105"/>
    </source>
</evidence>
<dbReference type="InterPro" id="IPR021158">
    <property type="entry name" value="Pept_M10A_Zn_BS"/>
</dbReference>
<gene>
    <name evidence="28" type="ORF">SKAU_G00270550</name>
</gene>
<dbReference type="GO" id="GO:0030574">
    <property type="term" value="P:collagen catabolic process"/>
    <property type="evidence" value="ECO:0007669"/>
    <property type="project" value="UniProtKB-KW"/>
</dbReference>
<dbReference type="InterPro" id="IPR000585">
    <property type="entry name" value="Hemopexin-like_dom"/>
</dbReference>
<organism evidence="28 29">
    <name type="scientific">Synaphobranchus kaupii</name>
    <name type="common">Kaup's arrowtooth eel</name>
    <dbReference type="NCBI Taxonomy" id="118154"/>
    <lineage>
        <taxon>Eukaryota</taxon>
        <taxon>Metazoa</taxon>
        <taxon>Chordata</taxon>
        <taxon>Craniata</taxon>
        <taxon>Vertebrata</taxon>
        <taxon>Euteleostomi</taxon>
        <taxon>Actinopterygii</taxon>
        <taxon>Neopterygii</taxon>
        <taxon>Teleostei</taxon>
        <taxon>Anguilliformes</taxon>
        <taxon>Synaphobranchidae</taxon>
        <taxon>Synaphobranchus</taxon>
    </lineage>
</organism>
<dbReference type="EC" id="3.4.24.7" evidence="17"/>
<evidence type="ECO:0000256" key="22">
    <source>
        <dbReference type="PIRSR" id="PIRSR621190-4"/>
    </source>
</evidence>
<comment type="catalytic activity">
    <reaction evidence="16">
        <text>Cleavage of the triple helix of collagen at about three-quarters of the length of the molecule from the N-terminus, at 775-Gly-|-Ile-776 in the alpha1(I) chain. Cleaves synthetic substrates and alpha-macroglobulins at bonds where P1' is a hydrophobic residue.</text>
        <dbReference type="EC" id="3.4.24.7"/>
    </reaction>
</comment>
<dbReference type="SMART" id="SM00120">
    <property type="entry name" value="HX"/>
    <property type="match status" value="4"/>
</dbReference>
<evidence type="ECO:0000256" key="18">
    <source>
        <dbReference type="PIRSR" id="PIRSR001191-1"/>
    </source>
</evidence>
<comment type="caution">
    <text evidence="28">The sequence shown here is derived from an EMBL/GenBank/DDBJ whole genome shotgun (WGS) entry which is preliminary data.</text>
</comment>
<comment type="subcellular location">
    <subcellularLocation>
        <location evidence="1">Secreted</location>
        <location evidence="1">Extracellular space</location>
        <location evidence="1">Extracellular matrix</location>
    </subcellularLocation>
</comment>
<feature type="binding site" description="in inhibited form" evidence="20">
    <location>
        <position position="91"/>
    </location>
    <ligand>
        <name>Zn(2+)</name>
        <dbReference type="ChEBI" id="CHEBI:29105"/>
        <label>2</label>
        <note>catalytic</note>
    </ligand>
</feature>
<dbReference type="PROSITE" id="PS00024">
    <property type="entry name" value="HEMOPEXIN"/>
    <property type="match status" value="1"/>
</dbReference>
<keyword evidence="14" id="KW-0865">Zymogen</keyword>
<dbReference type="Pfam" id="PF01471">
    <property type="entry name" value="PG_binding_1"/>
    <property type="match status" value="1"/>
</dbReference>
<feature type="region of interest" description="Disordered" evidence="25">
    <location>
        <begin position="218"/>
        <end position="241"/>
    </location>
</feature>
<dbReference type="SMART" id="SM00235">
    <property type="entry name" value="ZnMc"/>
    <property type="match status" value="1"/>
</dbReference>
<feature type="binding site" evidence="19">
    <location>
        <position position="185"/>
    </location>
    <ligand>
        <name>Zn(2+)</name>
        <dbReference type="ChEBI" id="CHEBI:29105"/>
        <label>2</label>
        <note>catalytic</note>
    </ligand>
</feature>
<evidence type="ECO:0000256" key="16">
    <source>
        <dbReference type="ARBA" id="ARBA00036005"/>
    </source>
</evidence>
<comment type="cofactor">
    <cofactor evidence="20">
        <name>Ca(2+)</name>
        <dbReference type="ChEBI" id="CHEBI:29108"/>
    </cofactor>
    <text evidence="20">Can bind about 5 Ca(2+) ions per subunit.</text>
</comment>
<feature type="disulfide bond" evidence="21">
    <location>
        <begin position="241"/>
        <end position="428"/>
    </location>
</feature>
<keyword evidence="9" id="KW-0378">Hydrolase</keyword>
<evidence type="ECO:0000256" key="12">
    <source>
        <dbReference type="ARBA" id="ARBA00023049"/>
    </source>
</evidence>
<evidence type="ECO:0000256" key="21">
    <source>
        <dbReference type="PIRSR" id="PIRSR621190-3"/>
    </source>
</evidence>
<dbReference type="GO" id="GO:0031012">
    <property type="term" value="C:extracellular matrix"/>
    <property type="evidence" value="ECO:0007669"/>
    <property type="project" value="InterPro"/>
</dbReference>
<evidence type="ECO:0000256" key="26">
    <source>
        <dbReference type="SAM" id="SignalP"/>
    </source>
</evidence>
<dbReference type="Gene3D" id="3.40.390.10">
    <property type="entry name" value="Collagenase (Catalytic Domain)"/>
    <property type="match status" value="2"/>
</dbReference>
<evidence type="ECO:0000256" key="6">
    <source>
        <dbReference type="ARBA" id="ARBA00022723"/>
    </source>
</evidence>
<dbReference type="OrthoDB" id="406838at2759"/>
<evidence type="ECO:0000256" key="25">
    <source>
        <dbReference type="SAM" id="MobiDB-lite"/>
    </source>
</evidence>
<evidence type="ECO:0000256" key="7">
    <source>
        <dbReference type="ARBA" id="ARBA00022729"/>
    </source>
</evidence>
<dbReference type="PIRSF" id="PIRSF001191">
    <property type="entry name" value="Peptidase_M10A_matrix"/>
    <property type="match status" value="1"/>
</dbReference>
<dbReference type="Proteomes" id="UP001152622">
    <property type="component" value="Chromosome 10"/>
</dbReference>
<feature type="repeat" description="Hemopexin" evidence="24">
    <location>
        <begin position="238"/>
        <end position="287"/>
    </location>
</feature>
<feature type="binding site" evidence="20">
    <location>
        <position position="193"/>
    </location>
    <ligand>
        <name>Zn(2+)</name>
        <dbReference type="ChEBI" id="CHEBI:29105"/>
        <label>2</label>
        <note>catalytic</note>
    </ligand>
</feature>
<comment type="cofactor">
    <cofactor evidence="20">
        <name>Zn(2+)</name>
        <dbReference type="ChEBI" id="CHEBI:29105"/>
    </cofactor>
    <text evidence="20">Binds 2 Zn(2+) ions per subunit.</text>
</comment>
<feature type="modified residue" description="Phosphotyrosine; by PKDCC" evidence="22">
    <location>
        <position position="323"/>
    </location>
</feature>
<dbReference type="GO" id="GO:0004222">
    <property type="term" value="F:metalloendopeptidase activity"/>
    <property type="evidence" value="ECO:0007669"/>
    <property type="project" value="UniProtKB-EC"/>
</dbReference>
<reference evidence="28" key="1">
    <citation type="journal article" date="2023" name="Science">
        <title>Genome structures resolve the early diversification of teleost fishes.</title>
        <authorList>
            <person name="Parey E."/>
            <person name="Louis A."/>
            <person name="Montfort J."/>
            <person name="Bouchez O."/>
            <person name="Roques C."/>
            <person name="Iampietro C."/>
            <person name="Lluch J."/>
            <person name="Castinel A."/>
            <person name="Donnadieu C."/>
            <person name="Desvignes T."/>
            <person name="Floi Bucao C."/>
            <person name="Jouanno E."/>
            <person name="Wen M."/>
            <person name="Mejri S."/>
            <person name="Dirks R."/>
            <person name="Jansen H."/>
            <person name="Henkel C."/>
            <person name="Chen W.J."/>
            <person name="Zahm M."/>
            <person name="Cabau C."/>
            <person name="Klopp C."/>
            <person name="Thompson A.W."/>
            <person name="Robinson-Rechavi M."/>
            <person name="Braasch I."/>
            <person name="Lecointre G."/>
            <person name="Bobe J."/>
            <person name="Postlethwait J.H."/>
            <person name="Berthelot C."/>
            <person name="Roest Crollius H."/>
            <person name="Guiguen Y."/>
        </authorList>
    </citation>
    <scope>NUCLEOTIDE SEQUENCE</scope>
    <source>
        <strain evidence="28">WJC10195</strain>
    </source>
</reference>
<dbReference type="Pfam" id="PF00413">
    <property type="entry name" value="Peptidase_M10"/>
    <property type="match status" value="2"/>
</dbReference>
<name>A0A9Q1IQJ7_SYNKA</name>
<evidence type="ECO:0000256" key="4">
    <source>
        <dbReference type="ARBA" id="ARBA00022530"/>
    </source>
</evidence>
<feature type="binding site" evidence="20">
    <location>
        <position position="294"/>
    </location>
    <ligand>
        <name>Ca(2+)</name>
        <dbReference type="ChEBI" id="CHEBI:29108"/>
        <label>5</label>
    </ligand>
</feature>
<dbReference type="InterPro" id="IPR018486">
    <property type="entry name" value="Hemopexin_CS"/>
</dbReference>
<feature type="signal peptide" evidence="26">
    <location>
        <begin position="1"/>
        <end position="18"/>
    </location>
</feature>
<evidence type="ECO:0000256" key="15">
    <source>
        <dbReference type="ARBA" id="ARBA00023157"/>
    </source>
</evidence>
<keyword evidence="10 19" id="KW-0862">Zinc</keyword>
<evidence type="ECO:0000256" key="20">
    <source>
        <dbReference type="PIRSR" id="PIRSR621190-2"/>
    </source>
</evidence>
<keyword evidence="4" id="KW-0272">Extracellular matrix</keyword>
<dbReference type="PRINTS" id="PR00138">
    <property type="entry name" value="MATRIXIN"/>
</dbReference>
<evidence type="ECO:0000256" key="24">
    <source>
        <dbReference type="PROSITE-ProRule" id="PRU01011"/>
    </source>
</evidence>
<keyword evidence="6 19" id="KW-0479">Metal-binding</keyword>
<keyword evidence="8" id="KW-0677">Repeat</keyword>
<feature type="repeat" description="Hemopexin" evidence="24">
    <location>
        <begin position="288"/>
        <end position="334"/>
    </location>
</feature>
<dbReference type="InterPro" id="IPR024079">
    <property type="entry name" value="MetalloPept_cat_dom_sf"/>
</dbReference>
<evidence type="ECO:0000256" key="10">
    <source>
        <dbReference type="ARBA" id="ARBA00022833"/>
    </source>
</evidence>
<feature type="binding site" evidence="20">
    <location>
        <position position="248"/>
    </location>
    <ligand>
        <name>Ca(2+)</name>
        <dbReference type="ChEBI" id="CHEBI:29108"/>
        <label>4</label>
    </ligand>
</feature>
<keyword evidence="11 20" id="KW-0106">Calcium</keyword>
<feature type="binding site" evidence="20">
    <location>
        <position position="123"/>
    </location>
    <ligand>
        <name>Ca(2+)</name>
        <dbReference type="ChEBI" id="CHEBI:29108"/>
        <label>1</label>
    </ligand>
</feature>
<dbReference type="InterPro" id="IPR018487">
    <property type="entry name" value="Hemopexin-like_repeat"/>
</dbReference>
<accession>A0A9Q1IQJ7</accession>
<dbReference type="InterPro" id="IPR001818">
    <property type="entry name" value="Pept_M10_metallopeptidase"/>
</dbReference>
<dbReference type="InterPro" id="IPR036365">
    <property type="entry name" value="PGBD-like_sf"/>
</dbReference>
<feature type="repeat" description="Hemopexin" evidence="24">
    <location>
        <begin position="385"/>
        <end position="428"/>
    </location>
</feature>
<evidence type="ECO:0000259" key="27">
    <source>
        <dbReference type="SMART" id="SM00235"/>
    </source>
</evidence>
<dbReference type="SUPFAM" id="SSF47090">
    <property type="entry name" value="PGBD-like"/>
    <property type="match status" value="1"/>
</dbReference>
<dbReference type="GO" id="GO:0008270">
    <property type="term" value="F:zinc ion binding"/>
    <property type="evidence" value="ECO:0007669"/>
    <property type="project" value="InterPro"/>
</dbReference>
<feature type="domain" description="Peptidase metallopeptidase" evidence="27">
    <location>
        <begin position="104"/>
        <end position="221"/>
    </location>
</feature>
<dbReference type="GO" id="GO:0030198">
    <property type="term" value="P:extracellular matrix organization"/>
    <property type="evidence" value="ECO:0007669"/>
    <property type="project" value="TreeGrafter"/>
</dbReference>
<evidence type="ECO:0000256" key="1">
    <source>
        <dbReference type="ARBA" id="ARBA00004498"/>
    </source>
</evidence>
<dbReference type="FunFam" id="2.110.10.10:FF:000002">
    <property type="entry name" value="Matrix metallopeptidase 3"/>
    <property type="match status" value="1"/>
</dbReference>
<evidence type="ECO:0000256" key="23">
    <source>
        <dbReference type="PIRSR" id="PIRSR621190-5"/>
    </source>
</evidence>
<sequence>MKTLTLCILASLAIAAHCGPILPPPGAEQDEDVAEMYLKRFYNLTEQSGRIFHRGINPLTEKLSEMQRFFRLKVTGTLDADTLQVMKKPRCGVPDVARYSTFPGDLKWPTSKLTYRIENYTPDLSVSEVDTAIDKALRVWARVTPLRFTRIYSGTADIMISFGNRGYNLFLVAAHEFGHSMGLSHSKDPGALMYPVYSYRDPKSFSLSRDDVDGIQSLYGQNPDVTPGDPDPEPPTTPDACDPNLVLDAVATLRGEQMFFKGRFFWRSHPQRTKAEQSLIKNFWPEVPDNLDAAYESRETDRVYLFKGRKVWALSGYDLVRGYPKSISSMRLPHTVKKISAALYEEHSGKTLFFVDKYYYSYDEARQTMDRGFPKLVEDGFPGLRGKVTAAFQYRGFTYLFKGPYMFEYSFRSKRLYRVLRNSYFLRC</sequence>
<dbReference type="PANTHER" id="PTHR10201">
    <property type="entry name" value="MATRIX METALLOPROTEINASE"/>
    <property type="match status" value="1"/>
</dbReference>
<dbReference type="PANTHER" id="PTHR10201:SF151">
    <property type="entry name" value="INTERSTITIAL COLLAGENASE"/>
    <property type="match status" value="1"/>
</dbReference>
<evidence type="ECO:0000256" key="17">
    <source>
        <dbReference type="ARBA" id="ARBA00038924"/>
    </source>
</evidence>
<feature type="binding site" evidence="20">
    <location>
        <position position="342"/>
    </location>
    <ligand>
        <name>Ca(2+)</name>
        <dbReference type="ChEBI" id="CHEBI:29108"/>
        <label>5</label>
    </ligand>
</feature>
<dbReference type="Pfam" id="PF00045">
    <property type="entry name" value="Hemopexin"/>
    <property type="match status" value="4"/>
</dbReference>
<feature type="active site" evidence="18">
    <location>
        <position position="176"/>
    </location>
</feature>
<dbReference type="InterPro" id="IPR036375">
    <property type="entry name" value="Hemopexin-like_dom_sf"/>
</dbReference>
<proteinExistence type="inferred from homology"/>
<evidence type="ECO:0000256" key="5">
    <source>
        <dbReference type="ARBA" id="ARBA00022670"/>
    </source>
</evidence>
<dbReference type="InterPro" id="IPR033739">
    <property type="entry name" value="M10A_MMP"/>
</dbReference>
<dbReference type="SUPFAM" id="SSF50923">
    <property type="entry name" value="Hemopexin-like domain"/>
    <property type="match status" value="1"/>
</dbReference>
<dbReference type="CDD" id="cd04278">
    <property type="entry name" value="ZnMc_MMP"/>
    <property type="match status" value="1"/>
</dbReference>
<feature type="binding site" evidence="19">
    <location>
        <position position="175"/>
    </location>
    <ligand>
        <name>Zn(2+)</name>
        <dbReference type="ChEBI" id="CHEBI:29105"/>
        <label>2</label>
        <note>catalytic</note>
    </ligand>
</feature>